<proteinExistence type="predicted"/>
<dbReference type="InterPro" id="IPR011017">
    <property type="entry name" value="TRASH_dom"/>
</dbReference>
<dbReference type="AlphaFoldDB" id="A0A438B1E9"/>
<dbReference type="InterPro" id="IPR003777">
    <property type="entry name" value="XdhC_CoxI"/>
</dbReference>
<organism evidence="2 3">
    <name type="scientific">Rhodococcus spongiicola</name>
    <dbReference type="NCBI Taxonomy" id="2487352"/>
    <lineage>
        <taxon>Bacteria</taxon>
        <taxon>Bacillati</taxon>
        <taxon>Actinomycetota</taxon>
        <taxon>Actinomycetes</taxon>
        <taxon>Mycobacteriales</taxon>
        <taxon>Nocardiaceae</taxon>
        <taxon>Rhodococcus</taxon>
    </lineage>
</organism>
<sequence length="297" mass="30796">MDLGARAAQLASERRAFVRATVVRAQQPTSSAPGDDAIVLADGTIEGFVGGHCVQNSVRQAAVDVLETGESLLLRVLPDEGPDYPDVAGARVVLNPCLSGGAIEIFLQPCLPPLMVRVVGETPVADAVAAFAESLDLDVRRGPTPDAGESAVVVASLGGDEPSAIREALDAGAGYVGLVASRSRGAAILDELDLDPGARAAVHTPAGLPIGARTPSEIAVSILAELVREIRGGQLPDRASTRATGSAADRLTVVDPVCGMTVIVDDETPHLEIDGEDYWFCAPGCQRAYEKERARCS</sequence>
<gene>
    <name evidence="2" type="ORF">EF834_07220</name>
</gene>
<dbReference type="Pfam" id="PF13478">
    <property type="entry name" value="XdhC_C"/>
    <property type="match status" value="1"/>
</dbReference>
<name>A0A438B1E9_9NOCA</name>
<accession>A0A438B1E9</accession>
<evidence type="ECO:0000313" key="3">
    <source>
        <dbReference type="Proteomes" id="UP000284333"/>
    </source>
</evidence>
<evidence type="ECO:0000313" key="2">
    <source>
        <dbReference type="EMBL" id="RVW04789.1"/>
    </source>
</evidence>
<comment type="caution">
    <text evidence="2">The sequence shown here is derived from an EMBL/GenBank/DDBJ whole genome shotgun (WGS) entry which is preliminary data.</text>
</comment>
<dbReference type="OrthoDB" id="5242066at2"/>
<evidence type="ECO:0000259" key="1">
    <source>
        <dbReference type="SMART" id="SM00746"/>
    </source>
</evidence>
<keyword evidence="3" id="KW-1185">Reference proteome</keyword>
<dbReference type="PANTHER" id="PTHR30388">
    <property type="entry name" value="ALDEHYDE OXIDOREDUCTASE MOLYBDENUM COFACTOR ASSEMBLY PROTEIN"/>
    <property type="match status" value="1"/>
</dbReference>
<dbReference type="EMBL" id="RKLN01000002">
    <property type="protein sequence ID" value="RVW04789.1"/>
    <property type="molecule type" value="Genomic_DNA"/>
</dbReference>
<dbReference type="SMART" id="SM00746">
    <property type="entry name" value="TRASH"/>
    <property type="match status" value="1"/>
</dbReference>
<protein>
    <submittedName>
        <fullName evidence="2">Carbon monoxide dehydrogenase accessory protein</fullName>
    </submittedName>
</protein>
<dbReference type="InterPro" id="IPR027051">
    <property type="entry name" value="XdhC_Rossmann_dom"/>
</dbReference>
<reference evidence="2 3" key="1">
    <citation type="submission" date="2018-11" db="EMBL/GenBank/DDBJ databases">
        <title>Rhodococcus spongicola sp. nov. and Rhodococcus xishaensis sp. nov. from marine sponges.</title>
        <authorList>
            <person name="Li L."/>
            <person name="Lin H.W."/>
        </authorList>
    </citation>
    <scope>NUCLEOTIDE SEQUENCE [LARGE SCALE GENOMIC DNA]</scope>
    <source>
        <strain evidence="2 3">LHW50502</strain>
    </source>
</reference>
<feature type="domain" description="TRASH" evidence="1">
    <location>
        <begin position="255"/>
        <end position="293"/>
    </location>
</feature>
<dbReference type="Gene3D" id="3.40.50.720">
    <property type="entry name" value="NAD(P)-binding Rossmann-like Domain"/>
    <property type="match status" value="1"/>
</dbReference>
<dbReference type="InterPro" id="IPR052698">
    <property type="entry name" value="MoCofactor_Util/Proc"/>
</dbReference>
<dbReference type="PANTHER" id="PTHR30388:SF4">
    <property type="entry name" value="MOLYBDENUM COFACTOR INSERTION CHAPERONE PAOD"/>
    <property type="match status" value="1"/>
</dbReference>
<dbReference type="RefSeq" id="WP_127946505.1">
    <property type="nucleotide sequence ID" value="NZ_RKLN01000002.1"/>
</dbReference>
<dbReference type="Pfam" id="PF02625">
    <property type="entry name" value="XdhC_CoxI"/>
    <property type="match status" value="1"/>
</dbReference>
<dbReference type="Proteomes" id="UP000284333">
    <property type="component" value="Unassembled WGS sequence"/>
</dbReference>